<organism evidence="1 2">
    <name type="scientific">Vespula vulgaris</name>
    <name type="common">Yellow jacket</name>
    <name type="synonym">Wasp</name>
    <dbReference type="NCBI Taxonomy" id="7454"/>
    <lineage>
        <taxon>Eukaryota</taxon>
        <taxon>Metazoa</taxon>
        <taxon>Ecdysozoa</taxon>
        <taxon>Arthropoda</taxon>
        <taxon>Hexapoda</taxon>
        <taxon>Insecta</taxon>
        <taxon>Pterygota</taxon>
        <taxon>Neoptera</taxon>
        <taxon>Endopterygota</taxon>
        <taxon>Hymenoptera</taxon>
        <taxon>Apocrita</taxon>
        <taxon>Aculeata</taxon>
        <taxon>Vespoidea</taxon>
        <taxon>Vespidae</taxon>
        <taxon>Vespinae</taxon>
        <taxon>Vespula</taxon>
    </lineage>
</organism>
<comment type="caution">
    <text evidence="1">The sequence shown here is derived from an EMBL/GenBank/DDBJ whole genome shotgun (WGS) entry which is preliminary data.</text>
</comment>
<sequence>MPTDESHPLPSTMIVYNYYLTPGHVISTTAITLNSSIPSTDFPLRYSNSRIDPCFMIHELATRFLTYKLHLYKLNGGSGFI</sequence>
<gene>
    <name evidence="1" type="ORF">HZH66_004754</name>
</gene>
<dbReference type="EMBL" id="JACSEA010000004">
    <property type="protein sequence ID" value="KAF7402487.1"/>
    <property type="molecule type" value="Genomic_DNA"/>
</dbReference>
<dbReference type="AlphaFoldDB" id="A0A834K9B3"/>
<protein>
    <submittedName>
        <fullName evidence="1">Uncharacterized protein</fullName>
    </submittedName>
</protein>
<name>A0A834K9B3_VESVU</name>
<accession>A0A834K9B3</accession>
<reference evidence="1" key="1">
    <citation type="journal article" date="2020" name="G3 (Bethesda)">
        <title>High-Quality Assemblies for Three Invasive Social Wasps from the &lt;i&gt;Vespula&lt;/i&gt; Genus.</title>
        <authorList>
            <person name="Harrop T.W.R."/>
            <person name="Guhlin J."/>
            <person name="McLaughlin G.M."/>
            <person name="Permina E."/>
            <person name="Stockwell P."/>
            <person name="Gilligan J."/>
            <person name="Le Lec M.F."/>
            <person name="Gruber M.A.M."/>
            <person name="Quinn O."/>
            <person name="Lovegrove M."/>
            <person name="Duncan E.J."/>
            <person name="Remnant E.J."/>
            <person name="Van Eeckhoven J."/>
            <person name="Graham B."/>
            <person name="Knapp R.A."/>
            <person name="Langford K.W."/>
            <person name="Kronenberg Z."/>
            <person name="Press M.O."/>
            <person name="Eacker S.M."/>
            <person name="Wilson-Rankin E.E."/>
            <person name="Purcell J."/>
            <person name="Lester P.J."/>
            <person name="Dearden P.K."/>
        </authorList>
    </citation>
    <scope>NUCLEOTIDE SEQUENCE</scope>
    <source>
        <strain evidence="1">Marl-1</strain>
    </source>
</reference>
<dbReference type="Proteomes" id="UP000614350">
    <property type="component" value="Unassembled WGS sequence"/>
</dbReference>
<evidence type="ECO:0000313" key="2">
    <source>
        <dbReference type="Proteomes" id="UP000614350"/>
    </source>
</evidence>
<proteinExistence type="predicted"/>
<keyword evidence="2" id="KW-1185">Reference proteome</keyword>
<evidence type="ECO:0000313" key="1">
    <source>
        <dbReference type="EMBL" id="KAF7402487.1"/>
    </source>
</evidence>